<proteinExistence type="predicted"/>
<dbReference type="AlphaFoldDB" id="A0A316ALH9"/>
<dbReference type="RefSeq" id="WP_146202239.1">
    <property type="nucleotide sequence ID" value="NZ_QGDT01000003.1"/>
</dbReference>
<comment type="caution">
    <text evidence="1">The sequence shown here is derived from an EMBL/GenBank/DDBJ whole genome shotgun (WGS) entry which is preliminary data.</text>
</comment>
<reference evidence="1 2" key="1">
    <citation type="submission" date="2018-03" db="EMBL/GenBank/DDBJ databases">
        <title>Genomic Encyclopedia of Archaeal and Bacterial Type Strains, Phase II (KMG-II): from individual species to whole genera.</title>
        <authorList>
            <person name="Goeker M."/>
        </authorList>
    </citation>
    <scope>NUCLEOTIDE SEQUENCE [LARGE SCALE GENOMIC DNA]</scope>
    <source>
        <strain evidence="1 2">DSM 100346</strain>
    </source>
</reference>
<sequence>MTMKPYFSFACFMLLSLGRFGQVYVKGVNINELPEVKRIHLMTEEYFPLAGDNFLDLWLDYGQEDRFTPKMFKQNSNITDSLGVQKNFRTTGQLINFMENQGWQHYLTVAAGTEKNNEFRHFFRRKEP</sequence>
<protein>
    <submittedName>
        <fullName evidence="1">Uncharacterized protein</fullName>
    </submittedName>
</protein>
<gene>
    <name evidence="1" type="ORF">CLV98_10320</name>
</gene>
<dbReference type="OrthoDB" id="5873496at2"/>
<dbReference type="EMBL" id="QGDT01000003">
    <property type="protein sequence ID" value="PWJ58655.1"/>
    <property type="molecule type" value="Genomic_DNA"/>
</dbReference>
<accession>A0A316ALH9</accession>
<evidence type="ECO:0000313" key="2">
    <source>
        <dbReference type="Proteomes" id="UP000245880"/>
    </source>
</evidence>
<keyword evidence="2" id="KW-1185">Reference proteome</keyword>
<name>A0A316ALH9_9BACT</name>
<organism evidence="1 2">
    <name type="scientific">Dyadobacter jejuensis</name>
    <dbReference type="NCBI Taxonomy" id="1082580"/>
    <lineage>
        <taxon>Bacteria</taxon>
        <taxon>Pseudomonadati</taxon>
        <taxon>Bacteroidota</taxon>
        <taxon>Cytophagia</taxon>
        <taxon>Cytophagales</taxon>
        <taxon>Spirosomataceae</taxon>
        <taxon>Dyadobacter</taxon>
    </lineage>
</organism>
<dbReference type="Proteomes" id="UP000245880">
    <property type="component" value="Unassembled WGS sequence"/>
</dbReference>
<evidence type="ECO:0000313" key="1">
    <source>
        <dbReference type="EMBL" id="PWJ58655.1"/>
    </source>
</evidence>